<accession>L8P8D8</accession>
<evidence type="ECO:0000256" key="1">
    <source>
        <dbReference type="SAM" id="MobiDB-lite"/>
    </source>
</evidence>
<dbReference type="RefSeq" id="WP_004002913.1">
    <property type="nucleotide sequence ID" value="NZ_AMLP01000230.1"/>
</dbReference>
<dbReference type="EMBL" id="AMLP01000230">
    <property type="protein sequence ID" value="ELS51572.1"/>
    <property type="molecule type" value="Genomic_DNA"/>
</dbReference>
<feature type="region of interest" description="Disordered" evidence="1">
    <location>
        <begin position="1"/>
        <end position="21"/>
    </location>
</feature>
<gene>
    <name evidence="2" type="ORF">STVIR_7449</name>
</gene>
<dbReference type="AlphaFoldDB" id="L8P8D8"/>
<feature type="region of interest" description="Disordered" evidence="1">
    <location>
        <begin position="36"/>
        <end position="61"/>
    </location>
</feature>
<reference evidence="2 3" key="1">
    <citation type="journal article" date="2013" name="Genome Announc.">
        <title>Draft Genome Sequence of Streptomyces viridochromogenes Strain Tu57, Producer of Avilamycin.</title>
        <authorList>
            <person name="Gruning B.A."/>
            <person name="Erxleben A."/>
            <person name="Hahnlein A."/>
            <person name="Gunther S."/>
        </authorList>
    </citation>
    <scope>NUCLEOTIDE SEQUENCE [LARGE SCALE GENOMIC DNA]</scope>
    <source>
        <strain evidence="2 3">Tue57</strain>
    </source>
</reference>
<dbReference type="Proteomes" id="UP000011205">
    <property type="component" value="Unassembled WGS sequence"/>
</dbReference>
<organism evidence="2 3">
    <name type="scientific">Streptomyces viridochromogenes Tue57</name>
    <dbReference type="NCBI Taxonomy" id="1160705"/>
    <lineage>
        <taxon>Bacteria</taxon>
        <taxon>Bacillati</taxon>
        <taxon>Actinomycetota</taxon>
        <taxon>Actinomycetes</taxon>
        <taxon>Kitasatosporales</taxon>
        <taxon>Streptomycetaceae</taxon>
        <taxon>Streptomyces</taxon>
    </lineage>
</organism>
<evidence type="ECO:0000313" key="2">
    <source>
        <dbReference type="EMBL" id="ELS51572.1"/>
    </source>
</evidence>
<name>L8P8D8_STRVR</name>
<proteinExistence type="predicted"/>
<dbReference type="PATRIC" id="fig|1160705.3.peg.7361"/>
<sequence>MSVVSPAGVARPVGSLGGGGGGGGAVMALRAGLTGSLASGPEERSGSSAGRLADGLAARSN</sequence>
<comment type="caution">
    <text evidence="2">The sequence shown here is derived from an EMBL/GenBank/DDBJ whole genome shotgun (WGS) entry which is preliminary data.</text>
</comment>
<protein>
    <submittedName>
        <fullName evidence="2">Uncharacterized protein</fullName>
    </submittedName>
</protein>
<evidence type="ECO:0000313" key="3">
    <source>
        <dbReference type="Proteomes" id="UP000011205"/>
    </source>
</evidence>